<dbReference type="Proteomes" id="UP000235786">
    <property type="component" value="Unassembled WGS sequence"/>
</dbReference>
<dbReference type="AlphaFoldDB" id="A0A2J6QRR7"/>
<dbReference type="PANTHER" id="PTHR10622:SF10">
    <property type="entry name" value="HET DOMAIN-CONTAINING PROTEIN"/>
    <property type="match status" value="1"/>
</dbReference>
<evidence type="ECO:0000313" key="2">
    <source>
        <dbReference type="EMBL" id="PMD28953.1"/>
    </source>
</evidence>
<dbReference type="EMBL" id="KZ613980">
    <property type="protein sequence ID" value="PMD28953.1"/>
    <property type="molecule type" value="Genomic_DNA"/>
</dbReference>
<dbReference type="InterPro" id="IPR010730">
    <property type="entry name" value="HET"/>
</dbReference>
<sequence length="186" mass="21719">MRLIHSTTRLLKEFYNTIPKYVVLSHTWGEQELSFQDFERGQVKPEATSKAGYAKIEHCCLQAERDGFEFVWVDTCCIDKTSSTELSEAINSMYRWYKEAEVCYAYLEDVWHKEDPQLWCSSFAKSRWFSRGWTLHELIAPSSVEFYGKDWHEIGTKLSLQTKVSEITGIPVHALKFGDMEYFSVA</sequence>
<proteinExistence type="predicted"/>
<organism evidence="2 3">
    <name type="scientific">Hyaloscypha variabilis (strain UAMH 11265 / GT02V1 / F)</name>
    <name type="common">Meliniomyces variabilis</name>
    <dbReference type="NCBI Taxonomy" id="1149755"/>
    <lineage>
        <taxon>Eukaryota</taxon>
        <taxon>Fungi</taxon>
        <taxon>Dikarya</taxon>
        <taxon>Ascomycota</taxon>
        <taxon>Pezizomycotina</taxon>
        <taxon>Leotiomycetes</taxon>
        <taxon>Helotiales</taxon>
        <taxon>Hyaloscyphaceae</taxon>
        <taxon>Hyaloscypha</taxon>
        <taxon>Hyaloscypha variabilis</taxon>
    </lineage>
</organism>
<gene>
    <name evidence="2" type="ORF">L207DRAFT_593932</name>
</gene>
<name>A0A2J6QRR7_HYAVF</name>
<evidence type="ECO:0000259" key="1">
    <source>
        <dbReference type="Pfam" id="PF06985"/>
    </source>
</evidence>
<protein>
    <submittedName>
        <fullName evidence="2">HET-domain-containing protein</fullName>
    </submittedName>
</protein>
<evidence type="ECO:0000313" key="3">
    <source>
        <dbReference type="Proteomes" id="UP000235786"/>
    </source>
</evidence>
<dbReference type="STRING" id="1149755.A0A2J6QRR7"/>
<keyword evidence="3" id="KW-1185">Reference proteome</keyword>
<dbReference type="Pfam" id="PF06985">
    <property type="entry name" value="HET"/>
    <property type="match status" value="1"/>
</dbReference>
<dbReference type="OrthoDB" id="674604at2759"/>
<reference evidence="2 3" key="1">
    <citation type="submission" date="2016-04" db="EMBL/GenBank/DDBJ databases">
        <title>A degradative enzymes factory behind the ericoid mycorrhizal symbiosis.</title>
        <authorList>
            <consortium name="DOE Joint Genome Institute"/>
            <person name="Martino E."/>
            <person name="Morin E."/>
            <person name="Grelet G."/>
            <person name="Kuo A."/>
            <person name="Kohler A."/>
            <person name="Daghino S."/>
            <person name="Barry K."/>
            <person name="Choi C."/>
            <person name="Cichocki N."/>
            <person name="Clum A."/>
            <person name="Copeland A."/>
            <person name="Hainaut M."/>
            <person name="Haridas S."/>
            <person name="Labutti K."/>
            <person name="Lindquist E."/>
            <person name="Lipzen A."/>
            <person name="Khouja H.-R."/>
            <person name="Murat C."/>
            <person name="Ohm R."/>
            <person name="Olson A."/>
            <person name="Spatafora J."/>
            <person name="Veneault-Fourrey C."/>
            <person name="Henrissat B."/>
            <person name="Grigoriev I."/>
            <person name="Martin F."/>
            <person name="Perotto S."/>
        </authorList>
    </citation>
    <scope>NUCLEOTIDE SEQUENCE [LARGE SCALE GENOMIC DNA]</scope>
    <source>
        <strain evidence="2 3">F</strain>
    </source>
</reference>
<accession>A0A2J6QRR7</accession>
<feature type="domain" description="Heterokaryon incompatibility" evidence="1">
    <location>
        <begin position="21"/>
        <end position="110"/>
    </location>
</feature>
<dbReference type="PANTHER" id="PTHR10622">
    <property type="entry name" value="HET DOMAIN-CONTAINING PROTEIN"/>
    <property type="match status" value="1"/>
</dbReference>